<comment type="similarity">
    <text evidence="3 12">Belongs to the short-chain dehydrogenases/reductases (SDR) family.</text>
</comment>
<dbReference type="UniPathway" id="UPA00094"/>
<feature type="domain" description="Ketoreductase" evidence="13">
    <location>
        <begin position="6"/>
        <end position="195"/>
    </location>
</feature>
<evidence type="ECO:0000256" key="11">
    <source>
        <dbReference type="PIRSR" id="PIRSR611284-2"/>
    </source>
</evidence>
<evidence type="ECO:0000256" key="2">
    <source>
        <dbReference type="ARBA" id="ARBA00005194"/>
    </source>
</evidence>
<dbReference type="NCBIfam" id="TIGR01830">
    <property type="entry name" value="3oxo_ACP_reduc"/>
    <property type="match status" value="1"/>
</dbReference>
<comment type="pathway">
    <text evidence="2 12">Lipid metabolism; fatty acid biosynthesis.</text>
</comment>
<comment type="subunit">
    <text evidence="12">Homotetramer.</text>
</comment>
<dbReference type="FunFam" id="3.40.50.720:FF:000037">
    <property type="entry name" value="3-oxoacyl-[acyl-carrier-protein] reductase FabG"/>
    <property type="match status" value="1"/>
</dbReference>
<evidence type="ECO:0000256" key="8">
    <source>
        <dbReference type="ARBA" id="ARBA00023098"/>
    </source>
</evidence>
<dbReference type="GO" id="GO:0030497">
    <property type="term" value="P:fatty acid elongation"/>
    <property type="evidence" value="ECO:0007669"/>
    <property type="project" value="UniProtKB-ARBA"/>
</dbReference>
<feature type="binding site" evidence="11">
    <location>
        <position position="37"/>
    </location>
    <ligand>
        <name>NADP(+)</name>
        <dbReference type="ChEBI" id="CHEBI:58349"/>
    </ligand>
</feature>
<dbReference type="InterPro" id="IPR002347">
    <property type="entry name" value="SDR_fam"/>
</dbReference>
<evidence type="ECO:0000256" key="7">
    <source>
        <dbReference type="ARBA" id="ARBA00023002"/>
    </source>
</evidence>
<feature type="active site" description="Proton acceptor" evidence="10">
    <location>
        <position position="154"/>
    </location>
</feature>
<evidence type="ECO:0000313" key="14">
    <source>
        <dbReference type="EMBL" id="VFJ42524.1"/>
    </source>
</evidence>
<evidence type="ECO:0000256" key="1">
    <source>
        <dbReference type="ARBA" id="ARBA00002607"/>
    </source>
</evidence>
<dbReference type="InterPro" id="IPR036291">
    <property type="entry name" value="NAD(P)-bd_dom_sf"/>
</dbReference>
<dbReference type="PANTHER" id="PTHR42879:SF2">
    <property type="entry name" value="3-OXOACYL-[ACYL-CARRIER-PROTEIN] REDUCTASE FABG"/>
    <property type="match status" value="1"/>
</dbReference>
<evidence type="ECO:0000256" key="6">
    <source>
        <dbReference type="ARBA" id="ARBA00022857"/>
    </source>
</evidence>
<evidence type="ECO:0000256" key="9">
    <source>
        <dbReference type="ARBA" id="ARBA00023160"/>
    </source>
</evidence>
<dbReference type="PANTHER" id="PTHR42879">
    <property type="entry name" value="3-OXOACYL-(ACYL-CARRIER-PROTEIN) REDUCTASE"/>
    <property type="match status" value="1"/>
</dbReference>
<dbReference type="PRINTS" id="PR00081">
    <property type="entry name" value="GDHRDH"/>
</dbReference>
<dbReference type="InterPro" id="IPR011284">
    <property type="entry name" value="3oxo_ACP_reduc"/>
</dbReference>
<gene>
    <name evidence="14" type="ORF">BECKDK2373C_GA0170839_100160</name>
</gene>
<keyword evidence="5 12" id="KW-0276">Fatty acid metabolism</keyword>
<dbReference type="SMART" id="SM00822">
    <property type="entry name" value="PKS_KR"/>
    <property type="match status" value="1"/>
</dbReference>
<dbReference type="InterPro" id="IPR057326">
    <property type="entry name" value="KR_dom"/>
</dbReference>
<dbReference type="InterPro" id="IPR020904">
    <property type="entry name" value="Sc_DH/Rdtase_CS"/>
</dbReference>
<evidence type="ECO:0000256" key="10">
    <source>
        <dbReference type="PIRSR" id="PIRSR611284-1"/>
    </source>
</evidence>
<dbReference type="Gene3D" id="3.40.50.720">
    <property type="entry name" value="NAD(P)-binding Rossmann-like Domain"/>
    <property type="match status" value="1"/>
</dbReference>
<organism evidence="14">
    <name type="scientific">Candidatus Kentrum sp. DK</name>
    <dbReference type="NCBI Taxonomy" id="2126562"/>
    <lineage>
        <taxon>Bacteria</taxon>
        <taxon>Pseudomonadati</taxon>
        <taxon>Pseudomonadota</taxon>
        <taxon>Gammaproteobacteria</taxon>
        <taxon>Candidatus Kentrum</taxon>
    </lineage>
</organism>
<reference evidence="14" key="1">
    <citation type="submission" date="2019-02" db="EMBL/GenBank/DDBJ databases">
        <authorList>
            <person name="Gruber-Vodicka R. H."/>
            <person name="Seah K. B. B."/>
        </authorList>
    </citation>
    <scope>NUCLEOTIDE SEQUENCE</scope>
    <source>
        <strain evidence="14">BECK_DK161</strain>
    </source>
</reference>
<keyword evidence="9 12" id="KW-0275">Fatty acid biosynthesis</keyword>
<name>A0A450RTU1_9GAMM</name>
<evidence type="ECO:0000256" key="4">
    <source>
        <dbReference type="ARBA" id="ARBA00022516"/>
    </source>
</evidence>
<comment type="catalytic activity">
    <reaction evidence="12">
        <text>a (3R)-hydroxyacyl-[ACP] + NADP(+) = a 3-oxoacyl-[ACP] + NADPH + H(+)</text>
        <dbReference type="Rhea" id="RHEA:17397"/>
        <dbReference type="Rhea" id="RHEA-COMP:9916"/>
        <dbReference type="Rhea" id="RHEA-COMP:9945"/>
        <dbReference type="ChEBI" id="CHEBI:15378"/>
        <dbReference type="ChEBI" id="CHEBI:57783"/>
        <dbReference type="ChEBI" id="CHEBI:58349"/>
        <dbReference type="ChEBI" id="CHEBI:78776"/>
        <dbReference type="ChEBI" id="CHEBI:78827"/>
        <dbReference type="EC" id="1.1.1.100"/>
    </reaction>
</comment>
<dbReference type="InterPro" id="IPR050259">
    <property type="entry name" value="SDR"/>
</dbReference>
<dbReference type="Pfam" id="PF13561">
    <property type="entry name" value="adh_short_C2"/>
    <property type="match status" value="1"/>
</dbReference>
<feature type="binding site" evidence="11">
    <location>
        <begin position="12"/>
        <end position="15"/>
    </location>
    <ligand>
        <name>NADP(+)</name>
        <dbReference type="ChEBI" id="CHEBI:58349"/>
    </ligand>
</feature>
<dbReference type="GO" id="GO:0004316">
    <property type="term" value="F:3-oxoacyl-[acyl-carrier-protein] reductase (NADPH) activity"/>
    <property type="evidence" value="ECO:0007669"/>
    <property type="project" value="UniProtKB-UniRule"/>
</dbReference>
<dbReference type="GO" id="GO:0051287">
    <property type="term" value="F:NAD binding"/>
    <property type="evidence" value="ECO:0007669"/>
    <property type="project" value="UniProtKB-UniRule"/>
</dbReference>
<feature type="binding site" evidence="11">
    <location>
        <begin position="154"/>
        <end position="158"/>
    </location>
    <ligand>
        <name>NADP(+)</name>
        <dbReference type="ChEBI" id="CHEBI:58349"/>
    </ligand>
</feature>
<keyword evidence="6 11" id="KW-0521">NADP</keyword>
<evidence type="ECO:0000256" key="12">
    <source>
        <dbReference type="RuleBase" id="RU366074"/>
    </source>
</evidence>
<keyword evidence="7 12" id="KW-0560">Oxidoreductase</keyword>
<evidence type="ECO:0000256" key="5">
    <source>
        <dbReference type="ARBA" id="ARBA00022832"/>
    </source>
</evidence>
<dbReference type="NCBIfam" id="NF004197">
    <property type="entry name" value="PRK05653.1-1"/>
    <property type="match status" value="1"/>
</dbReference>
<accession>A0A450RTU1</accession>
<keyword evidence="8 12" id="KW-0443">Lipid metabolism</keyword>
<dbReference type="PROSITE" id="PS00061">
    <property type="entry name" value="ADH_SHORT"/>
    <property type="match status" value="1"/>
</dbReference>
<protein>
    <recommendedName>
        <fullName evidence="12">3-oxoacyl-[acyl-carrier-protein] reductase</fullName>
        <ecNumber evidence="12">1.1.1.100</ecNumber>
    </recommendedName>
</protein>
<dbReference type="EC" id="1.1.1.100" evidence="12"/>
<feature type="binding site" evidence="11">
    <location>
        <position position="187"/>
    </location>
    <ligand>
        <name>NADP(+)</name>
        <dbReference type="ChEBI" id="CHEBI:58349"/>
    </ligand>
</feature>
<keyword evidence="4 12" id="KW-0444">Lipid biosynthesis</keyword>
<evidence type="ECO:0000256" key="3">
    <source>
        <dbReference type="ARBA" id="ARBA00006484"/>
    </source>
</evidence>
<dbReference type="CDD" id="cd05333">
    <property type="entry name" value="BKR_SDR_c"/>
    <property type="match status" value="1"/>
</dbReference>
<dbReference type="PRINTS" id="PR00080">
    <property type="entry name" value="SDRFAMILY"/>
</dbReference>
<comment type="function">
    <text evidence="1 12">Catalyzes the NADPH-dependent reduction of beta-ketoacyl-ACP substrates to beta-hydroxyacyl-ACP products, the first reductive step in the elongation cycle of fatty acid biosynthesis.</text>
</comment>
<dbReference type="EMBL" id="CAADEY010000001">
    <property type="protein sequence ID" value="VFJ42524.1"/>
    <property type="molecule type" value="Genomic_DNA"/>
</dbReference>
<proteinExistence type="inferred from homology"/>
<dbReference type="SUPFAM" id="SSF51735">
    <property type="entry name" value="NAD(P)-binding Rossmann-fold domains"/>
    <property type="match status" value="1"/>
</dbReference>
<dbReference type="AlphaFoldDB" id="A0A450RTU1"/>
<dbReference type="NCBIfam" id="NF009466">
    <property type="entry name" value="PRK12826.1-2"/>
    <property type="match status" value="1"/>
</dbReference>
<evidence type="ECO:0000259" key="13">
    <source>
        <dbReference type="SMART" id="SM00822"/>
    </source>
</evidence>
<feature type="binding site" evidence="11">
    <location>
        <position position="89"/>
    </location>
    <ligand>
        <name>NADP(+)</name>
        <dbReference type="ChEBI" id="CHEBI:58349"/>
    </ligand>
</feature>
<sequence length="247" mass="25466">MEFTGKIALVTGASRGIGRAIALALGSQGATVIGTATTDAGSSAVARVFAEHGMEGRGEVLDVGDSTSVDALFSRLAADGLLPAILVNNAGVARDNLLSRMKEEEWDAVVTTNLTSLYRMCRICARSMSKAREGRIINIASIVGVTGNPGQTNYCATKAGIIGFTKALAREIGSRGVTVNAVAPGMIDTDMVAGMSPEQREAVINQIPLNRIGQAEDVAAAVVYLASSGAAYVTGETLHVNGGMYMG</sequence>